<gene>
    <name evidence="2" type="ORF">ACFSR5_07675</name>
</gene>
<evidence type="ECO:0000259" key="1">
    <source>
        <dbReference type="Pfam" id="PF06983"/>
    </source>
</evidence>
<protein>
    <submittedName>
        <fullName evidence="2">VOC family protein</fullName>
    </submittedName>
</protein>
<evidence type="ECO:0000313" key="3">
    <source>
        <dbReference type="Proteomes" id="UP001597545"/>
    </source>
</evidence>
<dbReference type="InterPro" id="IPR028973">
    <property type="entry name" value="PhnB-like"/>
</dbReference>
<dbReference type="Gene3D" id="3.30.720.110">
    <property type="match status" value="1"/>
</dbReference>
<dbReference type="InterPro" id="IPR029068">
    <property type="entry name" value="Glyas_Bleomycin-R_OHBP_Dase"/>
</dbReference>
<dbReference type="Pfam" id="PF06983">
    <property type="entry name" value="3-dmu-9_3-mt"/>
    <property type="match status" value="2"/>
</dbReference>
<feature type="domain" description="PhnB-like" evidence="1">
    <location>
        <begin position="126"/>
        <end position="244"/>
    </location>
</feature>
<dbReference type="EMBL" id="JBHULR010000003">
    <property type="protein sequence ID" value="MFD2547520.1"/>
    <property type="molecule type" value="Genomic_DNA"/>
</dbReference>
<dbReference type="Proteomes" id="UP001597545">
    <property type="component" value="Unassembled WGS sequence"/>
</dbReference>
<name>A0ABW5KI38_9SPHI</name>
<evidence type="ECO:0000313" key="2">
    <source>
        <dbReference type="EMBL" id="MFD2547520.1"/>
    </source>
</evidence>
<sequence>MNKNIYPAIWFNNNAKQAFERYTNLFPNSTIRLSNPVAISADLLHTPFIGINGGPHFTPNPSISFMVICEKKEEIDTLYHNLTSGGEVLMPLQAYPWSPYYGWVNDTYHVSWQLYQGSRSDVNEQAIVPTLMFCGEQQGKCEEALAFYRTVFNDFQSQGIDYYQDGDMQGQVMHTQFMIHNYTVMAMDSGVPQPFTFNEGISIVIECANQQEIDYYWNAFVGHGGEESRCGWCKDPYGVSWQVVPKHLHQLLQDYPQANDALMNMNKIVINDLKK</sequence>
<dbReference type="PANTHER" id="PTHR33990">
    <property type="entry name" value="PROTEIN YJDN-RELATED"/>
    <property type="match status" value="1"/>
</dbReference>
<reference evidence="3" key="1">
    <citation type="journal article" date="2019" name="Int. J. Syst. Evol. Microbiol.">
        <title>The Global Catalogue of Microorganisms (GCM) 10K type strain sequencing project: providing services to taxonomists for standard genome sequencing and annotation.</title>
        <authorList>
            <consortium name="The Broad Institute Genomics Platform"/>
            <consortium name="The Broad Institute Genome Sequencing Center for Infectious Disease"/>
            <person name="Wu L."/>
            <person name="Ma J."/>
        </authorList>
    </citation>
    <scope>NUCLEOTIDE SEQUENCE [LARGE SCALE GENOMIC DNA]</scope>
    <source>
        <strain evidence="3">KCTC 42662</strain>
    </source>
</reference>
<dbReference type="Gene3D" id="3.30.720.100">
    <property type="match status" value="1"/>
</dbReference>
<dbReference type="SUPFAM" id="SSF54593">
    <property type="entry name" value="Glyoxalase/Bleomycin resistance protein/Dihydroxybiphenyl dioxygenase"/>
    <property type="match status" value="2"/>
</dbReference>
<comment type="caution">
    <text evidence="2">The sequence shown here is derived from an EMBL/GenBank/DDBJ whole genome shotgun (WGS) entry which is preliminary data.</text>
</comment>
<feature type="domain" description="PhnB-like" evidence="1">
    <location>
        <begin position="4"/>
        <end position="114"/>
    </location>
</feature>
<dbReference type="RefSeq" id="WP_380902351.1">
    <property type="nucleotide sequence ID" value="NZ_JBHUEG010000007.1"/>
</dbReference>
<accession>A0ABW5KI38</accession>
<keyword evidence="3" id="KW-1185">Reference proteome</keyword>
<proteinExistence type="predicted"/>
<dbReference type="Gene3D" id="3.10.180.10">
    <property type="entry name" value="2,3-Dihydroxybiphenyl 1,2-Dioxygenase, domain 1"/>
    <property type="match status" value="1"/>
</dbReference>
<dbReference type="CDD" id="cd06588">
    <property type="entry name" value="PhnB_like"/>
    <property type="match status" value="2"/>
</dbReference>
<organism evidence="2 3">
    <name type="scientific">Sphingobacterium suaedae</name>
    <dbReference type="NCBI Taxonomy" id="1686402"/>
    <lineage>
        <taxon>Bacteria</taxon>
        <taxon>Pseudomonadati</taxon>
        <taxon>Bacteroidota</taxon>
        <taxon>Sphingobacteriia</taxon>
        <taxon>Sphingobacteriales</taxon>
        <taxon>Sphingobacteriaceae</taxon>
        <taxon>Sphingobacterium</taxon>
    </lineage>
</organism>